<dbReference type="Proteomes" id="UP000291189">
    <property type="component" value="Unassembled WGS sequence"/>
</dbReference>
<name>A0A4Q5IUH0_9ACTN</name>
<evidence type="ECO:0000256" key="1">
    <source>
        <dbReference type="SAM" id="SignalP"/>
    </source>
</evidence>
<feature type="signal peptide" evidence="1">
    <location>
        <begin position="1"/>
        <end position="26"/>
    </location>
</feature>
<keyword evidence="3" id="KW-1185">Reference proteome</keyword>
<protein>
    <submittedName>
        <fullName evidence="2">Uncharacterized protein</fullName>
    </submittedName>
</protein>
<feature type="chain" id="PRO_5020572875" evidence="1">
    <location>
        <begin position="27"/>
        <end position="193"/>
    </location>
</feature>
<proteinExistence type="predicted"/>
<gene>
    <name evidence="2" type="ORF">ETU37_21070</name>
</gene>
<reference evidence="2 3" key="1">
    <citation type="submission" date="2019-01" db="EMBL/GenBank/DDBJ databases">
        <title>Nocardioides guangzhouensis sp. nov., an actinobacterium isolated from soil.</title>
        <authorList>
            <person name="Fu Y."/>
            <person name="Cai Y."/>
            <person name="Lin Z."/>
            <person name="Chen P."/>
        </authorList>
    </citation>
    <scope>NUCLEOTIDE SEQUENCE [LARGE SCALE GENOMIC DNA]</scope>
    <source>
        <strain evidence="2 3">NBRC 105384</strain>
    </source>
</reference>
<evidence type="ECO:0000313" key="2">
    <source>
        <dbReference type="EMBL" id="RYU09540.1"/>
    </source>
</evidence>
<comment type="caution">
    <text evidence="2">The sequence shown here is derived from an EMBL/GenBank/DDBJ whole genome shotgun (WGS) entry which is preliminary data.</text>
</comment>
<dbReference type="OrthoDB" id="3790986at2"/>
<organism evidence="2 3">
    <name type="scientific">Nocardioides iriomotensis</name>
    <dbReference type="NCBI Taxonomy" id="715784"/>
    <lineage>
        <taxon>Bacteria</taxon>
        <taxon>Bacillati</taxon>
        <taxon>Actinomycetota</taxon>
        <taxon>Actinomycetes</taxon>
        <taxon>Propionibacteriales</taxon>
        <taxon>Nocardioidaceae</taxon>
        <taxon>Nocardioides</taxon>
    </lineage>
</organism>
<evidence type="ECO:0000313" key="3">
    <source>
        <dbReference type="Proteomes" id="UP000291189"/>
    </source>
</evidence>
<dbReference type="EMBL" id="SDPU01000035">
    <property type="protein sequence ID" value="RYU09540.1"/>
    <property type="molecule type" value="Genomic_DNA"/>
</dbReference>
<sequence>MAHSISRVVIVVATALAAIGGGAAHGQELTYADGASDVYLLQADNTATLYGDMVNTDVVSVLVDHRNRQIKAKFGFTDLARTSQRFIAALSVRTSDSRRYRVVVNALSSWRGEAAFETWNGKEIECASIHHAIDYDANTIELALDTDCLEKPRWVQVGLVTASTPDGNTVYVDDAQRPDFPRWNVWSSKVRRG</sequence>
<dbReference type="RefSeq" id="WP_129989305.1">
    <property type="nucleotide sequence ID" value="NZ_SDPU01000035.1"/>
</dbReference>
<accession>A0A4Q5IUH0</accession>
<dbReference type="AlphaFoldDB" id="A0A4Q5IUH0"/>
<keyword evidence="1" id="KW-0732">Signal</keyword>